<dbReference type="PANTHER" id="PTHR37833">
    <property type="entry name" value="LIPOPROTEIN-RELATED"/>
    <property type="match status" value="1"/>
</dbReference>
<dbReference type="Pfam" id="PF07610">
    <property type="entry name" value="DUF1573"/>
    <property type="match status" value="1"/>
</dbReference>
<gene>
    <name evidence="1" type="ORF">NXW23_13870</name>
</gene>
<dbReference type="EMBL" id="CP103166">
    <property type="protein sequence ID" value="UVQ95463.1"/>
    <property type="molecule type" value="Genomic_DNA"/>
</dbReference>
<name>A0AA94XZH3_9BACE</name>
<proteinExistence type="predicted"/>
<evidence type="ECO:0000313" key="2">
    <source>
        <dbReference type="Proteomes" id="UP001060260"/>
    </source>
</evidence>
<organism evidence="1 2">
    <name type="scientific">Bacteroides caccae</name>
    <dbReference type="NCBI Taxonomy" id="47678"/>
    <lineage>
        <taxon>Bacteria</taxon>
        <taxon>Pseudomonadati</taxon>
        <taxon>Bacteroidota</taxon>
        <taxon>Bacteroidia</taxon>
        <taxon>Bacteroidales</taxon>
        <taxon>Bacteroidaceae</taxon>
        <taxon>Bacteroides</taxon>
    </lineage>
</organism>
<protein>
    <submittedName>
        <fullName evidence="1">DUF1573 domain-containing protein</fullName>
    </submittedName>
</protein>
<dbReference type="Gene3D" id="2.60.40.10">
    <property type="entry name" value="Immunoglobulins"/>
    <property type="match status" value="1"/>
</dbReference>
<sequence>MESMLKVLFYINIFAILMSCHSCRREKANVEITNVVEEWINKEIKFDNEYVFTRLGKDSVYNSIPTSKYKILVYTDSIGCVGCNLRLSQWLEWMIQIDSISDNKVSFLFFIHPKDMRDLLLLLCSQSFDIPVCIDRNDSLNKLNHFPSNAMLQTFLLDEHNKVLAIGNPMHNPKIKELYMNIIFDKQNISEVEKRKQTEVSIDKKYMDLGTFDWKKQKSCEFILTNIGQELLVVDNVITSCGCTTVEYSKTPVQPEKNLTLKVKYTADRPEYFNKTITVYCNEKDSPILLNISGNAK</sequence>
<evidence type="ECO:0000313" key="1">
    <source>
        <dbReference type="EMBL" id="UVQ95463.1"/>
    </source>
</evidence>
<dbReference type="PROSITE" id="PS51257">
    <property type="entry name" value="PROKAR_LIPOPROTEIN"/>
    <property type="match status" value="1"/>
</dbReference>
<dbReference type="Proteomes" id="UP001060260">
    <property type="component" value="Chromosome"/>
</dbReference>
<dbReference type="AlphaFoldDB" id="A0AA94XZH3"/>
<accession>A0AA94XZH3</accession>
<dbReference type="RefSeq" id="WP_227102880.1">
    <property type="nucleotide sequence ID" value="NZ_CACRTB010000035.1"/>
</dbReference>
<reference evidence="1" key="1">
    <citation type="submission" date="2022-08" db="EMBL/GenBank/DDBJ databases">
        <title>Genome Sequencing of Bacteroides fragilis Group Isolates with Nanopore Technology.</title>
        <authorList>
            <person name="Tisza M.J."/>
            <person name="Smith D."/>
            <person name="Dekker J.P."/>
        </authorList>
    </citation>
    <scope>NUCLEOTIDE SEQUENCE</scope>
    <source>
        <strain evidence="1">BFG-474</strain>
    </source>
</reference>
<dbReference type="InterPro" id="IPR013783">
    <property type="entry name" value="Ig-like_fold"/>
</dbReference>
<dbReference type="InterPro" id="IPR011467">
    <property type="entry name" value="DUF1573"/>
</dbReference>
<dbReference type="PANTHER" id="PTHR37833:SF1">
    <property type="entry name" value="SIGNAL PEPTIDE PROTEIN"/>
    <property type="match status" value="1"/>
</dbReference>